<keyword evidence="2" id="KW-1185">Reference proteome</keyword>
<evidence type="ECO:0000313" key="1">
    <source>
        <dbReference type="EMBL" id="MBB5896096.1"/>
    </source>
</evidence>
<dbReference type="AlphaFoldDB" id="A0A7W9KP24"/>
<dbReference type="Proteomes" id="UP000585638">
    <property type="component" value="Unassembled WGS sequence"/>
</dbReference>
<proteinExistence type="predicted"/>
<comment type="caution">
    <text evidence="1">The sequence shown here is derived from an EMBL/GenBank/DDBJ whole genome shotgun (WGS) entry which is preliminary data.</text>
</comment>
<dbReference type="EMBL" id="JACHIR010000001">
    <property type="protein sequence ID" value="MBB5896096.1"/>
    <property type="molecule type" value="Genomic_DNA"/>
</dbReference>
<accession>A0A7W9KP24</accession>
<reference evidence="1 2" key="1">
    <citation type="submission" date="2020-08" db="EMBL/GenBank/DDBJ databases">
        <title>Sequencing the genomes of 1000 actinobacteria strains.</title>
        <authorList>
            <person name="Klenk H.-P."/>
        </authorList>
    </citation>
    <scope>NUCLEOTIDE SEQUENCE [LARGE SCALE GENOMIC DNA]</scope>
    <source>
        <strain evidence="1 2">DSM 43851</strain>
    </source>
</reference>
<name>A0A7W9KP24_9PSEU</name>
<protein>
    <submittedName>
        <fullName evidence="1">Nucleoside-diphosphate-sugar epimerase</fullName>
    </submittedName>
</protein>
<sequence>MRIFVTGGSGWIASAAALTATGAEAIRTPA</sequence>
<organism evidence="1 2">
    <name type="scientific">Kutzneria kofuensis</name>
    <dbReference type="NCBI Taxonomy" id="103725"/>
    <lineage>
        <taxon>Bacteria</taxon>
        <taxon>Bacillati</taxon>
        <taxon>Actinomycetota</taxon>
        <taxon>Actinomycetes</taxon>
        <taxon>Pseudonocardiales</taxon>
        <taxon>Pseudonocardiaceae</taxon>
        <taxon>Kutzneria</taxon>
    </lineage>
</organism>
<evidence type="ECO:0000313" key="2">
    <source>
        <dbReference type="Proteomes" id="UP000585638"/>
    </source>
</evidence>
<gene>
    <name evidence="1" type="ORF">BJ998_007292</name>
</gene>